<proteinExistence type="predicted"/>
<name>A0A1D8QLB6_GVTN</name>
<organism evidence="1 2">
    <name type="scientific">Trichoplusia ni granulovirus LBIV-12</name>
    <dbReference type="NCBI Taxonomy" id="1916701"/>
    <lineage>
        <taxon>Viruses</taxon>
        <taxon>Viruses incertae sedis</taxon>
        <taxon>Naldaviricetes</taxon>
        <taxon>Lefavirales</taxon>
        <taxon>Baculoviridae</taxon>
        <taxon>Betabaculovirus</taxon>
        <taxon>Betabaculovirus trini</taxon>
    </lineage>
</organism>
<accession>A0A1D8QLB6</accession>
<dbReference type="GeneID" id="37616967"/>
<reference evidence="1 2" key="1">
    <citation type="submission" date="2016-02" db="EMBL/GenBank/DDBJ databases">
        <title>Genome sequence of a new Betabaculovirus TnGV isolated from the cabagge looper Trichoplusia ni (Lepidoptera: Noctuidae).</title>
        <authorList>
            <person name="Del Rincon-Castro M.C."/>
            <person name="Bivian-Hernandez Mdl.A."/>
            <person name="Lopez-Tlacomulco J.J."/>
            <person name="Ibarra J.E."/>
        </authorList>
    </citation>
    <scope>NUCLEOTIDE SEQUENCE [LARGE SCALE GENOMIC DNA]</scope>
    <source>
        <strain evidence="1">LBIV-12</strain>
    </source>
</reference>
<dbReference type="RefSeq" id="YP_009506162.1">
    <property type="nucleotide sequence ID" value="NC_038375.1"/>
</dbReference>
<dbReference type="EMBL" id="KU752557">
    <property type="protein sequence ID" value="AOW41431.1"/>
    <property type="molecule type" value="Genomic_DNA"/>
</dbReference>
<protein>
    <submittedName>
        <fullName evidence="1">p6.3</fullName>
    </submittedName>
</protein>
<evidence type="ECO:0000313" key="1">
    <source>
        <dbReference type="EMBL" id="AOW41431.1"/>
    </source>
</evidence>
<sequence>MKLCANDCTTVIKSTSVQRTMRKNFLPASTFSRNPSGPLVTILQYILPCSKSLIRGN</sequence>
<dbReference type="KEGG" id="vg:37616967"/>
<keyword evidence="2" id="KW-1185">Reference proteome</keyword>
<evidence type="ECO:0000313" key="2">
    <source>
        <dbReference type="Proteomes" id="UP000232707"/>
    </source>
</evidence>
<dbReference type="Proteomes" id="UP000232707">
    <property type="component" value="Segment"/>
</dbReference>